<dbReference type="InterPro" id="IPR036142">
    <property type="entry name" value="ENT_dom-like_sf"/>
</dbReference>
<dbReference type="AlphaFoldDB" id="A0A0D2QSG2"/>
<dbReference type="CDD" id="cd20405">
    <property type="entry name" value="Tudor_Agenet_AtDUF_rpt1_3"/>
    <property type="match status" value="1"/>
</dbReference>
<evidence type="ECO:0000313" key="5">
    <source>
        <dbReference type="EMBL" id="MBA0589989.1"/>
    </source>
</evidence>
<dbReference type="Gramene" id="KJB42173">
    <property type="protein sequence ID" value="KJB42173"/>
    <property type="gene ID" value="B456_007G140800"/>
</dbReference>
<reference evidence="5" key="3">
    <citation type="submission" date="2020-04" db="EMBL/GenBank/DDBJ databases">
        <authorList>
            <person name="Grover C.E."/>
            <person name="Arick M.A. II"/>
            <person name="Thrash A."/>
            <person name="Conover J.L."/>
            <person name="Sanders W.S."/>
            <person name="Peterson D.G."/>
            <person name="Scheffler J.A."/>
            <person name="Scheffler B.E."/>
            <person name="Wendel J.F."/>
        </authorList>
    </citation>
    <scope>NUCLEOTIDE SEQUENCE</scope>
    <source>
        <strain evidence="5">8</strain>
        <tissue evidence="5">Leaf</tissue>
    </source>
</reference>
<feature type="domain" description="ENT" evidence="3">
    <location>
        <begin position="351"/>
        <end position="411"/>
    </location>
</feature>
<dbReference type="EMBL" id="CM001746">
    <property type="protein sequence ID" value="KJB42173.1"/>
    <property type="molecule type" value="Genomic_DNA"/>
</dbReference>
<dbReference type="PANTHER" id="PTHR31917">
    <property type="entry name" value="AGENET DOMAIN-CONTAINING PROTEIN-RELATED"/>
    <property type="match status" value="1"/>
</dbReference>
<organism evidence="4 6">
    <name type="scientific">Gossypium raimondii</name>
    <name type="common">Peruvian cotton</name>
    <name type="synonym">Gossypium klotzschianum subsp. raimondii</name>
    <dbReference type="NCBI Taxonomy" id="29730"/>
    <lineage>
        <taxon>Eukaryota</taxon>
        <taxon>Viridiplantae</taxon>
        <taxon>Streptophyta</taxon>
        <taxon>Embryophyta</taxon>
        <taxon>Tracheophyta</taxon>
        <taxon>Spermatophyta</taxon>
        <taxon>Magnoliopsida</taxon>
        <taxon>eudicotyledons</taxon>
        <taxon>Gunneridae</taxon>
        <taxon>Pentapetalae</taxon>
        <taxon>rosids</taxon>
        <taxon>malvids</taxon>
        <taxon>Malvales</taxon>
        <taxon>Malvaceae</taxon>
        <taxon>Malvoideae</taxon>
        <taxon>Gossypium</taxon>
    </lineage>
</organism>
<evidence type="ECO:0000313" key="4">
    <source>
        <dbReference type="EMBL" id="KJB42173.1"/>
    </source>
</evidence>
<dbReference type="EMBL" id="JABEZZ010000007">
    <property type="protein sequence ID" value="MBA0589989.1"/>
    <property type="molecule type" value="Genomic_DNA"/>
</dbReference>
<dbReference type="InterPro" id="IPR008395">
    <property type="entry name" value="Agenet-like_dom"/>
</dbReference>
<dbReference type="Pfam" id="PF05641">
    <property type="entry name" value="Agenet"/>
    <property type="match status" value="1"/>
</dbReference>
<comment type="subcellular location">
    <subcellularLocation>
        <location evidence="1">Nucleus</location>
    </subcellularLocation>
</comment>
<dbReference type="Proteomes" id="UP000032304">
    <property type="component" value="Chromosome 7"/>
</dbReference>
<evidence type="ECO:0000256" key="2">
    <source>
        <dbReference type="ARBA" id="ARBA00023242"/>
    </source>
</evidence>
<dbReference type="InterPro" id="IPR014002">
    <property type="entry name" value="Agenet_dom_plant"/>
</dbReference>
<dbReference type="PANTHER" id="PTHR31917:SF59">
    <property type="entry name" value="ENT DOMAIN-CONTAINING PROTEIN"/>
    <property type="match status" value="1"/>
</dbReference>
<dbReference type="SUPFAM" id="SSF158639">
    <property type="entry name" value="ENT-like"/>
    <property type="match status" value="1"/>
</dbReference>
<accession>A0A0D2QSG2</accession>
<dbReference type="STRING" id="29730.A0A0D2QSG2"/>
<dbReference type="Pfam" id="PF03735">
    <property type="entry name" value="ENT"/>
    <property type="match status" value="1"/>
</dbReference>
<name>A0A0D2QSG2_GOSRA</name>
<evidence type="ECO:0000313" key="7">
    <source>
        <dbReference type="Proteomes" id="UP000593578"/>
    </source>
</evidence>
<dbReference type="PROSITE" id="PS51138">
    <property type="entry name" value="ENT"/>
    <property type="match status" value="1"/>
</dbReference>
<dbReference type="SMART" id="SM00743">
    <property type="entry name" value="Agenet"/>
    <property type="match status" value="2"/>
</dbReference>
<dbReference type="Proteomes" id="UP000593578">
    <property type="component" value="Unassembled WGS sequence"/>
</dbReference>
<gene>
    <name evidence="4" type="ORF">B456_007G140800</name>
    <name evidence="5" type="ORF">Gorai_018710</name>
</gene>
<evidence type="ECO:0000259" key="3">
    <source>
        <dbReference type="PROSITE" id="PS51138"/>
    </source>
</evidence>
<dbReference type="InterPro" id="IPR005491">
    <property type="entry name" value="ENT_dom"/>
</dbReference>
<dbReference type="Gene3D" id="1.10.1240.40">
    <property type="entry name" value="ENT domain"/>
    <property type="match status" value="1"/>
</dbReference>
<dbReference type="SMART" id="SM01191">
    <property type="entry name" value="ENT"/>
    <property type="match status" value="1"/>
</dbReference>
<dbReference type="eggNOG" id="KOG4675">
    <property type="taxonomic scope" value="Eukaryota"/>
</dbReference>
<keyword evidence="2" id="KW-0539">Nucleus</keyword>
<sequence length="411" mass="47185">MILILFSFYYFYPGLSLDSMKFKQGNLVEVLRREHDPYGSWFTGNIISADGDNYIVRYKLLVDHEEKRVAEKVRGMDVRPLPPSVNGKRWAVGDIAEVFDTQCWRVAKVAKVLNNSSRFVIKFFGSIQLKEFHASSLRIRQAWHDNKWIVIGKVAENFTPKTPYRAGGLRFRTSLHFNTTMQSKARYKEGEHNNGEAHNITKWLSMRAKSKGSAHQYEEYNMDPLFGRTFKKRKPSLYSRGCDGKRTLPSYKQVDISCSHVAVDENFIKQSTNRNSRMEGKIPRCLYDSSTPVWSTEDNDQCSVASCSFNGDCVIPFSHKLMDNTPNNSDAESAFPSLCGKRDLPLPPVNKVYYIHELELRAYKSTMEALFASGPLSWEQETLLTNLRLSLKISDEEHLLQLRHLLSAQVL</sequence>
<proteinExistence type="predicted"/>
<dbReference type="GO" id="GO:0005634">
    <property type="term" value="C:nucleus"/>
    <property type="evidence" value="ECO:0007669"/>
    <property type="project" value="UniProtKB-SubCell"/>
</dbReference>
<reference evidence="5 7" key="2">
    <citation type="journal article" date="2019" name="Genome Biol. Evol.">
        <title>Insights into the evolution of the New World diploid cottons (Gossypium, subgenus Houzingenia) based on genome sequencing.</title>
        <authorList>
            <person name="Grover C.E."/>
            <person name="Arick M.A. 2nd"/>
            <person name="Thrash A."/>
            <person name="Conover J.L."/>
            <person name="Sanders W.S."/>
            <person name="Peterson D.G."/>
            <person name="Frelichowski J.E."/>
            <person name="Scheffler J.A."/>
            <person name="Scheffler B.E."/>
            <person name="Wendel J.F."/>
        </authorList>
    </citation>
    <scope>NUCLEOTIDE SEQUENCE [LARGE SCALE GENOMIC DNA]</scope>
    <source>
        <strain evidence="5">8</strain>
        <tissue evidence="5">Leaf</tissue>
    </source>
</reference>
<evidence type="ECO:0000313" key="6">
    <source>
        <dbReference type="Proteomes" id="UP000032304"/>
    </source>
</evidence>
<evidence type="ECO:0000256" key="1">
    <source>
        <dbReference type="ARBA" id="ARBA00004123"/>
    </source>
</evidence>
<reference evidence="4 6" key="1">
    <citation type="journal article" date="2012" name="Nature">
        <title>Repeated polyploidization of Gossypium genomes and the evolution of spinnable cotton fibres.</title>
        <authorList>
            <person name="Paterson A.H."/>
            <person name="Wendel J.F."/>
            <person name="Gundlach H."/>
            <person name="Guo H."/>
            <person name="Jenkins J."/>
            <person name="Jin D."/>
            <person name="Llewellyn D."/>
            <person name="Showmaker K.C."/>
            <person name="Shu S."/>
            <person name="Udall J."/>
            <person name="Yoo M.J."/>
            <person name="Byers R."/>
            <person name="Chen W."/>
            <person name="Doron-Faigenboim A."/>
            <person name="Duke M.V."/>
            <person name="Gong L."/>
            <person name="Grimwood J."/>
            <person name="Grover C."/>
            <person name="Grupp K."/>
            <person name="Hu G."/>
            <person name="Lee T.H."/>
            <person name="Li J."/>
            <person name="Lin L."/>
            <person name="Liu T."/>
            <person name="Marler B.S."/>
            <person name="Page J.T."/>
            <person name="Roberts A.W."/>
            <person name="Romanel E."/>
            <person name="Sanders W.S."/>
            <person name="Szadkowski E."/>
            <person name="Tan X."/>
            <person name="Tang H."/>
            <person name="Xu C."/>
            <person name="Wang J."/>
            <person name="Wang Z."/>
            <person name="Zhang D."/>
            <person name="Zhang L."/>
            <person name="Ashrafi H."/>
            <person name="Bedon F."/>
            <person name="Bowers J.E."/>
            <person name="Brubaker C.L."/>
            <person name="Chee P.W."/>
            <person name="Das S."/>
            <person name="Gingle A.R."/>
            <person name="Haigler C.H."/>
            <person name="Harker D."/>
            <person name="Hoffmann L.V."/>
            <person name="Hovav R."/>
            <person name="Jones D.C."/>
            <person name="Lemke C."/>
            <person name="Mansoor S."/>
            <person name="ur Rahman M."/>
            <person name="Rainville L.N."/>
            <person name="Rambani A."/>
            <person name="Reddy U.K."/>
            <person name="Rong J.K."/>
            <person name="Saranga Y."/>
            <person name="Scheffler B.E."/>
            <person name="Scheffler J.A."/>
            <person name="Stelly D.M."/>
            <person name="Triplett B.A."/>
            <person name="Van Deynze A."/>
            <person name="Vaslin M.F."/>
            <person name="Waghmare V.N."/>
            <person name="Walford S.A."/>
            <person name="Wright R.J."/>
            <person name="Zaki E.A."/>
            <person name="Zhang T."/>
            <person name="Dennis E.S."/>
            <person name="Mayer K.F."/>
            <person name="Peterson D.G."/>
            <person name="Rokhsar D.S."/>
            <person name="Wang X."/>
            <person name="Schmutz J."/>
        </authorList>
    </citation>
    <scope>NUCLEOTIDE SEQUENCE [LARGE SCALE GENOMIC DNA]</scope>
</reference>
<protein>
    <recommendedName>
        <fullName evidence="3">ENT domain-containing protein</fullName>
    </recommendedName>
</protein>
<keyword evidence="6" id="KW-1185">Reference proteome</keyword>